<protein>
    <submittedName>
        <fullName evidence="1">Cytochrome P450</fullName>
    </submittedName>
</protein>
<keyword evidence="2" id="KW-1185">Reference proteome</keyword>
<dbReference type="Proteomes" id="UP000790377">
    <property type="component" value="Unassembled WGS sequence"/>
</dbReference>
<evidence type="ECO:0000313" key="1">
    <source>
        <dbReference type="EMBL" id="KAH7916642.1"/>
    </source>
</evidence>
<evidence type="ECO:0000313" key="2">
    <source>
        <dbReference type="Proteomes" id="UP000790377"/>
    </source>
</evidence>
<accession>A0ACB8ATG1</accession>
<organism evidence="1 2">
    <name type="scientific">Hygrophoropsis aurantiaca</name>
    <dbReference type="NCBI Taxonomy" id="72124"/>
    <lineage>
        <taxon>Eukaryota</taxon>
        <taxon>Fungi</taxon>
        <taxon>Dikarya</taxon>
        <taxon>Basidiomycota</taxon>
        <taxon>Agaricomycotina</taxon>
        <taxon>Agaricomycetes</taxon>
        <taxon>Agaricomycetidae</taxon>
        <taxon>Boletales</taxon>
        <taxon>Coniophorineae</taxon>
        <taxon>Hygrophoropsidaceae</taxon>
        <taxon>Hygrophoropsis</taxon>
    </lineage>
</organism>
<proteinExistence type="predicted"/>
<comment type="caution">
    <text evidence="1">The sequence shown here is derived from an EMBL/GenBank/DDBJ whole genome shotgun (WGS) entry which is preliminary data.</text>
</comment>
<name>A0ACB8ATG1_9AGAM</name>
<dbReference type="EMBL" id="MU267589">
    <property type="protein sequence ID" value="KAH7916642.1"/>
    <property type="molecule type" value="Genomic_DNA"/>
</dbReference>
<sequence length="194" mass="21495">MGVRDQLREEILSHFSGTDPTYDLVLPYLDAVVHEILQIYPPILQAAEDDVLPLSEPVRTASGKIINNISVAKGTLVSINVASINRSTHFWGPDAKVFNPARWLGEDGITGKAKEIQGHRHLLTFISGLRTCLVKNFAITELKASLKPPCRFGNFAFEMVDPNAKVEMARGLLPHSRLAGEEECSVPLRVRRVE</sequence>
<gene>
    <name evidence="1" type="ORF">BJ138DRAFT_995099</name>
</gene>
<reference evidence="1" key="1">
    <citation type="journal article" date="2021" name="New Phytol.">
        <title>Evolutionary innovations through gain and loss of genes in the ectomycorrhizal Boletales.</title>
        <authorList>
            <person name="Wu G."/>
            <person name="Miyauchi S."/>
            <person name="Morin E."/>
            <person name="Kuo A."/>
            <person name="Drula E."/>
            <person name="Varga T."/>
            <person name="Kohler A."/>
            <person name="Feng B."/>
            <person name="Cao Y."/>
            <person name="Lipzen A."/>
            <person name="Daum C."/>
            <person name="Hundley H."/>
            <person name="Pangilinan J."/>
            <person name="Johnson J."/>
            <person name="Barry K."/>
            <person name="LaButti K."/>
            <person name="Ng V."/>
            <person name="Ahrendt S."/>
            <person name="Min B."/>
            <person name="Choi I.G."/>
            <person name="Park H."/>
            <person name="Plett J.M."/>
            <person name="Magnuson J."/>
            <person name="Spatafora J.W."/>
            <person name="Nagy L.G."/>
            <person name="Henrissat B."/>
            <person name="Grigoriev I.V."/>
            <person name="Yang Z.L."/>
            <person name="Xu J."/>
            <person name="Martin F.M."/>
        </authorList>
    </citation>
    <scope>NUCLEOTIDE SEQUENCE</scope>
    <source>
        <strain evidence="1">ATCC 28755</strain>
    </source>
</reference>